<dbReference type="Gene3D" id="3.40.50.300">
    <property type="entry name" value="P-loop containing nucleotide triphosphate hydrolases"/>
    <property type="match status" value="1"/>
</dbReference>
<evidence type="ECO:0000256" key="2">
    <source>
        <dbReference type="ARBA" id="ARBA00022801"/>
    </source>
</evidence>
<dbReference type="GO" id="GO:0043138">
    <property type="term" value="F:3'-5' DNA helicase activity"/>
    <property type="evidence" value="ECO:0007669"/>
    <property type="project" value="TreeGrafter"/>
</dbReference>
<feature type="domain" description="UvrD-like helicase ATP-binding" evidence="6">
    <location>
        <begin position="16"/>
        <end position="114"/>
    </location>
</feature>
<evidence type="ECO:0000256" key="3">
    <source>
        <dbReference type="ARBA" id="ARBA00022806"/>
    </source>
</evidence>
<dbReference type="CDD" id="cd17932">
    <property type="entry name" value="DEXQc_UvrD"/>
    <property type="match status" value="1"/>
</dbReference>
<dbReference type="PANTHER" id="PTHR11070">
    <property type="entry name" value="UVRD / RECB / PCRA DNA HELICASE FAMILY MEMBER"/>
    <property type="match status" value="1"/>
</dbReference>
<protein>
    <recommendedName>
        <fullName evidence="6">UvrD-like helicase ATP-binding domain-containing protein</fullName>
    </recommendedName>
</protein>
<name>A0A2G5CB79_AQUCA</name>
<dbReference type="SUPFAM" id="SSF52540">
    <property type="entry name" value="P-loop containing nucleoside triphosphate hydrolases"/>
    <property type="match status" value="1"/>
</dbReference>
<evidence type="ECO:0000256" key="4">
    <source>
        <dbReference type="ARBA" id="ARBA00022840"/>
    </source>
</evidence>
<keyword evidence="3 5" id="KW-0347">Helicase</keyword>
<feature type="binding site" evidence="5">
    <location>
        <begin position="37"/>
        <end position="44"/>
    </location>
    <ligand>
        <name>ATP</name>
        <dbReference type="ChEBI" id="CHEBI:30616"/>
    </ligand>
</feature>
<dbReference type="Proteomes" id="UP000230069">
    <property type="component" value="Unassembled WGS sequence"/>
</dbReference>
<dbReference type="EMBL" id="KZ305059">
    <property type="protein sequence ID" value="PIA33147.1"/>
    <property type="molecule type" value="Genomic_DNA"/>
</dbReference>
<dbReference type="GO" id="GO:0000725">
    <property type="term" value="P:recombinational repair"/>
    <property type="evidence" value="ECO:0007669"/>
    <property type="project" value="TreeGrafter"/>
</dbReference>
<dbReference type="GO" id="GO:0005524">
    <property type="term" value="F:ATP binding"/>
    <property type="evidence" value="ECO:0007669"/>
    <property type="project" value="UniProtKB-UniRule"/>
</dbReference>
<reference evidence="7 9" key="1">
    <citation type="submission" date="2017-09" db="EMBL/GenBank/DDBJ databases">
        <title>WGS assembly of Aquilegia coerulea Goldsmith.</title>
        <authorList>
            <person name="Hodges S."/>
            <person name="Kramer E."/>
            <person name="Nordborg M."/>
            <person name="Tomkins J."/>
            <person name="Borevitz J."/>
            <person name="Derieg N."/>
            <person name="Yan J."/>
            <person name="Mihaltcheva S."/>
            <person name="Hayes R.D."/>
            <person name="Rokhsar D."/>
        </authorList>
    </citation>
    <scope>NUCLEOTIDE SEQUENCE [LARGE SCALE GENOMIC DNA]</scope>
    <source>
        <strain evidence="9">cv. Goldsmith</strain>
    </source>
</reference>
<gene>
    <name evidence="8" type="ORF">AQUCO_04200124v1</name>
    <name evidence="7" type="ORF">AQUCO_06900056v1</name>
</gene>
<dbReference type="OrthoDB" id="1750056at2759"/>
<evidence type="ECO:0000313" key="8">
    <source>
        <dbReference type="EMBL" id="PIA33147.1"/>
    </source>
</evidence>
<dbReference type="PROSITE" id="PS51198">
    <property type="entry name" value="UVRD_HELICASE_ATP_BIND"/>
    <property type="match status" value="1"/>
</dbReference>
<dbReference type="STRING" id="218851.A0A2G5CB79"/>
<dbReference type="Pfam" id="PF00580">
    <property type="entry name" value="UvrD-helicase"/>
    <property type="match status" value="1"/>
</dbReference>
<evidence type="ECO:0000313" key="7">
    <source>
        <dbReference type="EMBL" id="PIA28520.1"/>
    </source>
</evidence>
<dbReference type="GO" id="GO:0005634">
    <property type="term" value="C:nucleus"/>
    <property type="evidence" value="ECO:0007669"/>
    <property type="project" value="TreeGrafter"/>
</dbReference>
<keyword evidence="1 5" id="KW-0547">Nucleotide-binding</keyword>
<proteinExistence type="predicted"/>
<dbReference type="EMBL" id="KZ305086">
    <property type="protein sequence ID" value="PIA28520.1"/>
    <property type="molecule type" value="Genomic_DNA"/>
</dbReference>
<dbReference type="PANTHER" id="PTHR11070:SF61">
    <property type="entry name" value="DNA 3'-5' HELICASE"/>
    <property type="match status" value="1"/>
</dbReference>
<keyword evidence="9" id="KW-1185">Reference proteome</keyword>
<evidence type="ECO:0000313" key="9">
    <source>
        <dbReference type="Proteomes" id="UP000230069"/>
    </source>
</evidence>
<keyword evidence="4 5" id="KW-0067">ATP-binding</keyword>
<dbReference type="GO" id="GO:0016787">
    <property type="term" value="F:hydrolase activity"/>
    <property type="evidence" value="ECO:0007669"/>
    <property type="project" value="UniProtKB-UniRule"/>
</dbReference>
<keyword evidence="2 5" id="KW-0378">Hydrolase</keyword>
<dbReference type="GO" id="GO:0003677">
    <property type="term" value="F:DNA binding"/>
    <property type="evidence" value="ECO:0007669"/>
    <property type="project" value="InterPro"/>
</dbReference>
<accession>A0A2G5CB79</accession>
<dbReference type="AlphaFoldDB" id="A0A2G5CB79"/>
<sequence>MSTAGFPKAYSDYLQSLNGQQKEAACTDISTPLMIVAGPGSGKTSTMVGRVLMLLNEGIGPSNILAMTFTTTAASEMRDRIGAVAGKDVAKQLTISTFHSFCLQLCRTYADKYE</sequence>
<evidence type="ECO:0000256" key="1">
    <source>
        <dbReference type="ARBA" id="ARBA00022741"/>
    </source>
</evidence>
<dbReference type="InterPro" id="IPR000212">
    <property type="entry name" value="DNA_helicase_UvrD/REP"/>
</dbReference>
<evidence type="ECO:0000256" key="5">
    <source>
        <dbReference type="PROSITE-ProRule" id="PRU00560"/>
    </source>
</evidence>
<dbReference type="InterPro" id="IPR027417">
    <property type="entry name" value="P-loop_NTPase"/>
</dbReference>
<evidence type="ECO:0000259" key="6">
    <source>
        <dbReference type="PROSITE" id="PS51198"/>
    </source>
</evidence>
<organism evidence="7 9">
    <name type="scientific">Aquilegia coerulea</name>
    <name type="common">Rocky mountain columbine</name>
    <dbReference type="NCBI Taxonomy" id="218851"/>
    <lineage>
        <taxon>Eukaryota</taxon>
        <taxon>Viridiplantae</taxon>
        <taxon>Streptophyta</taxon>
        <taxon>Embryophyta</taxon>
        <taxon>Tracheophyta</taxon>
        <taxon>Spermatophyta</taxon>
        <taxon>Magnoliopsida</taxon>
        <taxon>Ranunculales</taxon>
        <taxon>Ranunculaceae</taxon>
        <taxon>Thalictroideae</taxon>
        <taxon>Aquilegia</taxon>
    </lineage>
</organism>
<dbReference type="InterPro" id="IPR014016">
    <property type="entry name" value="UvrD-like_ATP-bd"/>
</dbReference>